<dbReference type="InterPro" id="IPR050194">
    <property type="entry name" value="Glycosyltransferase_grp1"/>
</dbReference>
<organism evidence="3">
    <name type="scientific">Helicobacter heilmannii</name>
    <dbReference type="NCBI Taxonomy" id="35817"/>
    <lineage>
        <taxon>Bacteria</taxon>
        <taxon>Pseudomonadati</taxon>
        <taxon>Campylobacterota</taxon>
        <taxon>Epsilonproteobacteria</taxon>
        <taxon>Campylobacterales</taxon>
        <taxon>Helicobacteraceae</taxon>
        <taxon>Helicobacter</taxon>
    </lineage>
</organism>
<evidence type="ECO:0000259" key="1">
    <source>
        <dbReference type="Pfam" id="PF00534"/>
    </source>
</evidence>
<feature type="domain" description="Glycosyl transferase family 1" evidence="1">
    <location>
        <begin position="190"/>
        <end position="339"/>
    </location>
</feature>
<dbReference type="PANTHER" id="PTHR45947:SF3">
    <property type="entry name" value="SULFOQUINOVOSYL TRANSFERASE SQD2"/>
    <property type="match status" value="1"/>
</dbReference>
<dbReference type="PANTHER" id="PTHR45947">
    <property type="entry name" value="SULFOQUINOVOSYL TRANSFERASE SQD2"/>
    <property type="match status" value="1"/>
</dbReference>
<protein>
    <submittedName>
        <fullName evidence="3">Cholesterol alpha glycosyltransferase</fullName>
    </submittedName>
</protein>
<evidence type="ECO:0000259" key="2">
    <source>
        <dbReference type="Pfam" id="PF13439"/>
    </source>
</evidence>
<proteinExistence type="predicted"/>
<accession>A0A2Z5U3C4</accession>
<dbReference type="Gene3D" id="3.40.50.2000">
    <property type="entry name" value="Glycogen Phosphorylase B"/>
    <property type="match status" value="2"/>
</dbReference>
<dbReference type="Pfam" id="PF00534">
    <property type="entry name" value="Glycos_transf_1"/>
    <property type="match status" value="1"/>
</dbReference>
<name>A0A2Z5U3C4_HELHE</name>
<keyword evidence="3" id="KW-0808">Transferase</keyword>
<dbReference type="GO" id="GO:0016757">
    <property type="term" value="F:glycosyltransferase activity"/>
    <property type="evidence" value="ECO:0007669"/>
    <property type="project" value="InterPro"/>
</dbReference>
<dbReference type="InterPro" id="IPR028098">
    <property type="entry name" value="Glyco_trans_4-like_N"/>
</dbReference>
<dbReference type="InterPro" id="IPR001296">
    <property type="entry name" value="Glyco_trans_1"/>
</dbReference>
<dbReference type="AlphaFoldDB" id="A0A2Z5U3C4"/>
<sequence length="394" mass="45313">MIIALVVDSFEDKSNGTSMTAYRFYKALKAHGHEVRVVAPFVQGEGFYRVDERYIPLVTEISHKQHMIFGKPDREVLARAFEGVDIVHVFLPFKLERVAIEVAQSLKIPYIGAFHLQPEHITYNIKLEKLSWLNRLIFWWFKAAYYKHLYHIHCPSPLIRRELKRHGYAGKKYVISNGFDPLYTKRPYNTKTDGLYHIIMVGRYSNEKNQQVLIDAVRLSRYAQQIQLHLKGIGPNLAKLQKRAQSLAHAVDFGFVGPKELKDLLYQCDLYVHTADVEGEAIACLEAMSCGIVPIISDSKISATNQFALDGRSLFKSNDARDLAQRIDYWLDHPEQRAEAEVAYAKSTQNYTLDRSIQQALSMYQEAIEDFKNIYSLPDNVNALGRDELKERAV</sequence>
<reference evidence="3" key="1">
    <citation type="journal article" date="2018" name="Helicobacter">
        <title>Cholesterol-alpha-glucosyltransferase gene is present in most Helicobacter species including gastric non-Helicobacter pylori helicobacters obtained from Japanese patients.</title>
        <authorList>
            <person name="Kawakubo M."/>
            <person name="Horiuchi K."/>
            <person name="Matsumoto T."/>
            <person name="Nakayama J."/>
            <person name="Akamatsu T."/>
            <person name="Katsuyama T."/>
            <person name="Ota H."/>
            <person name="Sagara J."/>
        </authorList>
    </citation>
    <scope>NUCLEOTIDE SEQUENCE</scope>
    <source>
        <strain evidence="3">SH6</strain>
    </source>
</reference>
<feature type="domain" description="Glycosyltransferase subfamily 4-like N-terminal" evidence="2">
    <location>
        <begin position="15"/>
        <end position="181"/>
    </location>
</feature>
<dbReference type="EMBL" id="AB665413">
    <property type="protein sequence ID" value="BBB04335.1"/>
    <property type="molecule type" value="Genomic_DNA"/>
</dbReference>
<dbReference type="SUPFAM" id="SSF53756">
    <property type="entry name" value="UDP-Glycosyltransferase/glycogen phosphorylase"/>
    <property type="match status" value="1"/>
</dbReference>
<evidence type="ECO:0000313" key="3">
    <source>
        <dbReference type="EMBL" id="BBB04335.1"/>
    </source>
</evidence>
<dbReference type="Pfam" id="PF13439">
    <property type="entry name" value="Glyco_transf_4"/>
    <property type="match status" value="1"/>
</dbReference>